<proteinExistence type="predicted"/>
<accession>A0A2M3ZEC0</accession>
<feature type="chain" id="PRO_5014740149" evidence="1">
    <location>
        <begin position="39"/>
        <end position="90"/>
    </location>
</feature>
<dbReference type="EMBL" id="GGFM01006092">
    <property type="protein sequence ID" value="MBW26843.1"/>
    <property type="molecule type" value="Transcribed_RNA"/>
</dbReference>
<evidence type="ECO:0000313" key="2">
    <source>
        <dbReference type="EMBL" id="MBW26843.1"/>
    </source>
</evidence>
<feature type="signal peptide" evidence="1">
    <location>
        <begin position="1"/>
        <end position="38"/>
    </location>
</feature>
<reference evidence="2" key="1">
    <citation type="submission" date="2018-01" db="EMBL/GenBank/DDBJ databases">
        <title>An insight into the sialome of Amazonian anophelines.</title>
        <authorList>
            <person name="Ribeiro J.M."/>
            <person name="Scarpassa V."/>
            <person name="Calvo E."/>
        </authorList>
    </citation>
    <scope>NUCLEOTIDE SEQUENCE</scope>
    <source>
        <tissue evidence="2">Salivary glands</tissue>
    </source>
</reference>
<dbReference type="AlphaFoldDB" id="A0A2M3ZEC0"/>
<sequence>MESGSATLPRMSVLSLLPLLLCVMLLMSSMGSVGEVAAFPVPSEVTTYSSVADLGTLAQGAAGIASQMWNTGARLGNEFFRRGFAVLGLA</sequence>
<keyword evidence="1" id="KW-0732">Signal</keyword>
<organism evidence="2">
    <name type="scientific">Anopheles braziliensis</name>
    <dbReference type="NCBI Taxonomy" id="58242"/>
    <lineage>
        <taxon>Eukaryota</taxon>
        <taxon>Metazoa</taxon>
        <taxon>Ecdysozoa</taxon>
        <taxon>Arthropoda</taxon>
        <taxon>Hexapoda</taxon>
        <taxon>Insecta</taxon>
        <taxon>Pterygota</taxon>
        <taxon>Neoptera</taxon>
        <taxon>Endopterygota</taxon>
        <taxon>Diptera</taxon>
        <taxon>Nematocera</taxon>
        <taxon>Culicoidea</taxon>
        <taxon>Culicidae</taxon>
        <taxon>Anophelinae</taxon>
        <taxon>Anopheles</taxon>
    </lineage>
</organism>
<protein>
    <submittedName>
        <fullName evidence="2">Putative secreted peptide</fullName>
    </submittedName>
</protein>
<name>A0A2M3ZEC0_9DIPT</name>
<evidence type="ECO:0000256" key="1">
    <source>
        <dbReference type="SAM" id="SignalP"/>
    </source>
</evidence>